<evidence type="ECO:0000256" key="6">
    <source>
        <dbReference type="SAM" id="MobiDB-lite"/>
    </source>
</evidence>
<evidence type="ECO:0000256" key="1">
    <source>
        <dbReference type="ARBA" id="ARBA00004141"/>
    </source>
</evidence>
<dbReference type="GO" id="GO:0016020">
    <property type="term" value="C:membrane"/>
    <property type="evidence" value="ECO:0007669"/>
    <property type="project" value="UniProtKB-SubCell"/>
</dbReference>
<dbReference type="InterPro" id="IPR050638">
    <property type="entry name" value="AA-Vitamin_Transporters"/>
</dbReference>
<evidence type="ECO:0000256" key="7">
    <source>
        <dbReference type="SAM" id="Phobius"/>
    </source>
</evidence>
<protein>
    <submittedName>
        <fullName evidence="9">EamA family transporter</fullName>
    </submittedName>
</protein>
<feature type="transmembrane region" description="Helical" evidence="7">
    <location>
        <begin position="210"/>
        <end position="237"/>
    </location>
</feature>
<feature type="domain" description="EamA" evidence="8">
    <location>
        <begin position="8"/>
        <end position="130"/>
    </location>
</feature>
<sequence length="333" mass="35015">MPVRHRALAVLVAAIWGVNFLAIHASLEAFPPFLLAALRWTALAVPALLFVPRPRIAWRWLLLYGAGFGVAQFAFLYWGMAAGMPTGLASLVLQCSAPFTVLLGVAMAGERLTRRRAVGVVVAVAGLAVVGVARGAVAAWFPFLLTVLGGLGWAFGNLAVRRAGPVHPLRLTLWMSVVPPLPLLALSLAVERPARIAAAFDADVLTSSRGLWALAGLAYTVVVATVVGSGTWAWLLGRHPASSVAPFSMLVPVTGIAAAWLVLGERPRGWEWVGAALVVGGVLLGATRSRRSRRPQPPQEGLTGLSERKSPATLMSTSLASVSPMVARTPSSP</sequence>
<feature type="transmembrane region" description="Helical" evidence="7">
    <location>
        <begin position="244"/>
        <end position="263"/>
    </location>
</feature>
<feature type="transmembrane region" description="Helical" evidence="7">
    <location>
        <begin position="139"/>
        <end position="159"/>
    </location>
</feature>
<dbReference type="PANTHER" id="PTHR32322">
    <property type="entry name" value="INNER MEMBRANE TRANSPORTER"/>
    <property type="match status" value="1"/>
</dbReference>
<dbReference type="RefSeq" id="WP_171244459.1">
    <property type="nucleotide sequence ID" value="NZ_JABEPQ010000003.1"/>
</dbReference>
<feature type="transmembrane region" description="Helical" evidence="7">
    <location>
        <begin position="117"/>
        <end position="133"/>
    </location>
</feature>
<evidence type="ECO:0000313" key="10">
    <source>
        <dbReference type="Proteomes" id="UP000588586"/>
    </source>
</evidence>
<evidence type="ECO:0000256" key="4">
    <source>
        <dbReference type="ARBA" id="ARBA00022989"/>
    </source>
</evidence>
<comment type="similarity">
    <text evidence="2">Belongs to the EamA transporter family.</text>
</comment>
<feature type="transmembrane region" description="Helical" evidence="7">
    <location>
        <begin position="7"/>
        <end position="27"/>
    </location>
</feature>
<reference evidence="9 10" key="1">
    <citation type="submission" date="2020-04" db="EMBL/GenBank/DDBJ databases">
        <title>Knoellia sp. isolate from air conditioner.</title>
        <authorList>
            <person name="Chea S."/>
            <person name="Kim D.-U."/>
        </authorList>
    </citation>
    <scope>NUCLEOTIDE SEQUENCE [LARGE SCALE GENOMIC DNA]</scope>
    <source>
        <strain evidence="9 10">DB2414S</strain>
    </source>
</reference>
<dbReference type="Pfam" id="PF00892">
    <property type="entry name" value="EamA"/>
    <property type="match status" value="2"/>
</dbReference>
<gene>
    <name evidence="9" type="ORF">HJG52_15255</name>
</gene>
<feature type="transmembrane region" description="Helical" evidence="7">
    <location>
        <begin position="171"/>
        <end position="190"/>
    </location>
</feature>
<dbReference type="Gene3D" id="1.10.3730.20">
    <property type="match status" value="1"/>
</dbReference>
<proteinExistence type="inferred from homology"/>
<feature type="transmembrane region" description="Helical" evidence="7">
    <location>
        <begin position="269"/>
        <end position="286"/>
    </location>
</feature>
<evidence type="ECO:0000313" key="9">
    <source>
        <dbReference type="EMBL" id="NNM47353.1"/>
    </source>
</evidence>
<feature type="region of interest" description="Disordered" evidence="6">
    <location>
        <begin position="289"/>
        <end position="333"/>
    </location>
</feature>
<evidence type="ECO:0000256" key="5">
    <source>
        <dbReference type="ARBA" id="ARBA00023136"/>
    </source>
</evidence>
<comment type="caution">
    <text evidence="9">The sequence shown here is derived from an EMBL/GenBank/DDBJ whole genome shotgun (WGS) entry which is preliminary data.</text>
</comment>
<organism evidence="9 10">
    <name type="scientific">Knoellia koreensis</name>
    <dbReference type="NCBI Taxonomy" id="2730921"/>
    <lineage>
        <taxon>Bacteria</taxon>
        <taxon>Bacillati</taxon>
        <taxon>Actinomycetota</taxon>
        <taxon>Actinomycetes</taxon>
        <taxon>Micrococcales</taxon>
        <taxon>Intrasporangiaceae</taxon>
        <taxon>Knoellia</taxon>
    </lineage>
</organism>
<evidence type="ECO:0000256" key="2">
    <source>
        <dbReference type="ARBA" id="ARBA00007362"/>
    </source>
</evidence>
<dbReference type="AlphaFoldDB" id="A0A849HL03"/>
<accession>A0A849HL03</accession>
<feature type="transmembrane region" description="Helical" evidence="7">
    <location>
        <begin position="86"/>
        <end position="105"/>
    </location>
</feature>
<feature type="domain" description="EamA" evidence="8">
    <location>
        <begin position="143"/>
        <end position="284"/>
    </location>
</feature>
<dbReference type="InterPro" id="IPR000620">
    <property type="entry name" value="EamA_dom"/>
</dbReference>
<keyword evidence="4 7" id="KW-1133">Transmembrane helix</keyword>
<evidence type="ECO:0000256" key="3">
    <source>
        <dbReference type="ARBA" id="ARBA00022692"/>
    </source>
</evidence>
<dbReference type="PANTHER" id="PTHR32322:SF9">
    <property type="entry name" value="AMINO-ACID METABOLITE EFFLUX PUMP-RELATED"/>
    <property type="match status" value="1"/>
</dbReference>
<feature type="transmembrane region" description="Helical" evidence="7">
    <location>
        <begin position="33"/>
        <end position="51"/>
    </location>
</feature>
<name>A0A849HL03_9MICO</name>
<keyword evidence="5 7" id="KW-0472">Membrane</keyword>
<dbReference type="Proteomes" id="UP000588586">
    <property type="component" value="Unassembled WGS sequence"/>
</dbReference>
<feature type="transmembrane region" description="Helical" evidence="7">
    <location>
        <begin position="60"/>
        <end position="80"/>
    </location>
</feature>
<keyword evidence="3 7" id="KW-0812">Transmembrane</keyword>
<comment type="subcellular location">
    <subcellularLocation>
        <location evidence="1">Membrane</location>
        <topology evidence="1">Multi-pass membrane protein</topology>
    </subcellularLocation>
</comment>
<dbReference type="SUPFAM" id="SSF103481">
    <property type="entry name" value="Multidrug resistance efflux transporter EmrE"/>
    <property type="match status" value="2"/>
</dbReference>
<dbReference type="InterPro" id="IPR037185">
    <property type="entry name" value="EmrE-like"/>
</dbReference>
<evidence type="ECO:0000259" key="8">
    <source>
        <dbReference type="Pfam" id="PF00892"/>
    </source>
</evidence>
<dbReference type="EMBL" id="JABEPQ010000003">
    <property type="protein sequence ID" value="NNM47353.1"/>
    <property type="molecule type" value="Genomic_DNA"/>
</dbReference>
<keyword evidence="10" id="KW-1185">Reference proteome</keyword>